<dbReference type="Proteomes" id="UP000294927">
    <property type="component" value="Unassembled WGS sequence"/>
</dbReference>
<dbReference type="Gene3D" id="1.20.120.450">
    <property type="entry name" value="dinb family like domain"/>
    <property type="match status" value="1"/>
</dbReference>
<keyword evidence="3" id="KW-1185">Reference proteome</keyword>
<organism evidence="2 3">
    <name type="scientific">Actinophytocola oryzae</name>
    <dbReference type="NCBI Taxonomy" id="502181"/>
    <lineage>
        <taxon>Bacteria</taxon>
        <taxon>Bacillati</taxon>
        <taxon>Actinomycetota</taxon>
        <taxon>Actinomycetes</taxon>
        <taxon>Pseudonocardiales</taxon>
        <taxon>Pseudonocardiaceae</taxon>
    </lineage>
</organism>
<dbReference type="NCBIfam" id="TIGR03083">
    <property type="entry name" value="maleylpyruvate isomerase family mycothiol-dependent enzyme"/>
    <property type="match status" value="1"/>
</dbReference>
<feature type="domain" description="Mycothiol-dependent maleylpyruvate isomerase metal-binding" evidence="1">
    <location>
        <begin position="17"/>
        <end position="133"/>
    </location>
</feature>
<protein>
    <submittedName>
        <fullName evidence="2">Uncharacterized protein (TIGR03086 family)</fullName>
    </submittedName>
</protein>
<dbReference type="NCBIfam" id="TIGR03086">
    <property type="entry name" value="TIGR03086 family metal-binding protein"/>
    <property type="match status" value="1"/>
</dbReference>
<dbReference type="RefSeq" id="WP_133901735.1">
    <property type="nucleotide sequence ID" value="NZ_SOCP01000002.1"/>
</dbReference>
<dbReference type="InterPro" id="IPR024344">
    <property type="entry name" value="MDMPI_metal-binding"/>
</dbReference>
<dbReference type="SUPFAM" id="SSF109854">
    <property type="entry name" value="DinB/YfiT-like putative metalloenzymes"/>
    <property type="match status" value="1"/>
</dbReference>
<comment type="caution">
    <text evidence="2">The sequence shown here is derived from an EMBL/GenBank/DDBJ whole genome shotgun (WGS) entry which is preliminary data.</text>
</comment>
<proteinExistence type="predicted"/>
<reference evidence="2 3" key="1">
    <citation type="submission" date="2019-03" db="EMBL/GenBank/DDBJ databases">
        <title>Genomic Encyclopedia of Archaeal and Bacterial Type Strains, Phase II (KMG-II): from individual species to whole genera.</title>
        <authorList>
            <person name="Goeker M."/>
        </authorList>
    </citation>
    <scope>NUCLEOTIDE SEQUENCE [LARGE SCALE GENOMIC DNA]</scope>
    <source>
        <strain evidence="2 3">DSM 45499</strain>
    </source>
</reference>
<dbReference type="OrthoDB" id="5185819at2"/>
<evidence type="ECO:0000313" key="2">
    <source>
        <dbReference type="EMBL" id="TDV56501.1"/>
    </source>
</evidence>
<evidence type="ECO:0000259" key="1">
    <source>
        <dbReference type="Pfam" id="PF11716"/>
    </source>
</evidence>
<dbReference type="Pfam" id="PF11716">
    <property type="entry name" value="MDMPI_N"/>
    <property type="match status" value="1"/>
</dbReference>
<dbReference type="InterPro" id="IPR034660">
    <property type="entry name" value="DinB/YfiT-like"/>
</dbReference>
<evidence type="ECO:0000313" key="3">
    <source>
        <dbReference type="Proteomes" id="UP000294927"/>
    </source>
</evidence>
<dbReference type="InterPro" id="IPR017520">
    <property type="entry name" value="CHP03086"/>
</dbReference>
<dbReference type="GO" id="GO:0046872">
    <property type="term" value="F:metal ion binding"/>
    <property type="evidence" value="ECO:0007669"/>
    <property type="project" value="InterPro"/>
</dbReference>
<dbReference type="EMBL" id="SOCP01000002">
    <property type="protein sequence ID" value="TDV56501.1"/>
    <property type="molecule type" value="Genomic_DNA"/>
</dbReference>
<dbReference type="AlphaFoldDB" id="A0A4V3FUU0"/>
<gene>
    <name evidence="2" type="ORF">CLV71_102568</name>
</gene>
<name>A0A4V3FUU0_9PSEU</name>
<sequence>MADDLGDVRELDRRALALTGEVVAAVTAADLDRPTPCAEWSIRAVSEHLVSENRGYAASSMGAPAIVSIWYSGDLRPDPPRAYHDSAAMVTNAFTAPGLHESSFEVREFGYFPAPTAIAMHFVDVLVHGWDLAVSLDVPYRPDDDLASAALHIVARWPRTGRRTREFARPVTVPATAPDFARLLGTLGRSPSWTPPAKG</sequence>
<accession>A0A4V3FUU0</accession>
<dbReference type="InterPro" id="IPR017517">
    <property type="entry name" value="Maleyloyr_isom"/>
</dbReference>